<name>A0ABX6T988_9SPHN</name>
<feature type="region of interest" description="Disordered" evidence="2">
    <location>
        <begin position="106"/>
        <end position="125"/>
    </location>
</feature>
<keyword evidence="4" id="KW-1185">Reference proteome</keyword>
<dbReference type="NCBIfam" id="NF033157">
    <property type="entry name" value="SWFGD_domain"/>
    <property type="match status" value="1"/>
</dbReference>
<proteinExistence type="predicted"/>
<feature type="region of interest" description="Disordered" evidence="2">
    <location>
        <begin position="53"/>
        <end position="86"/>
    </location>
</feature>
<dbReference type="InterPro" id="IPR018684">
    <property type="entry name" value="DUF2171"/>
</dbReference>
<feature type="region of interest" description="Disordered" evidence="2">
    <location>
        <begin position="236"/>
        <end position="270"/>
    </location>
</feature>
<evidence type="ECO:0000313" key="3">
    <source>
        <dbReference type="EMBL" id="QNP45808.1"/>
    </source>
</evidence>
<feature type="compositionally biased region" description="Basic and acidic residues" evidence="2">
    <location>
        <begin position="56"/>
        <end position="86"/>
    </location>
</feature>
<dbReference type="Proteomes" id="UP000516105">
    <property type="component" value="Chromosome"/>
</dbReference>
<evidence type="ECO:0000256" key="2">
    <source>
        <dbReference type="SAM" id="MobiDB-lite"/>
    </source>
</evidence>
<dbReference type="RefSeq" id="WP_187708761.1">
    <property type="nucleotide sequence ID" value="NZ_CP060782.1"/>
</dbReference>
<organism evidence="3 4">
    <name type="scientific">Sphingomonas sediminicola</name>
    <dbReference type="NCBI Taxonomy" id="386874"/>
    <lineage>
        <taxon>Bacteria</taxon>
        <taxon>Pseudomonadati</taxon>
        <taxon>Pseudomonadota</taxon>
        <taxon>Alphaproteobacteria</taxon>
        <taxon>Sphingomonadales</taxon>
        <taxon>Sphingomonadaceae</taxon>
        <taxon>Sphingomonas</taxon>
    </lineage>
</organism>
<dbReference type="InterPro" id="IPR047800">
    <property type="entry name" value="SWFGD_dom"/>
</dbReference>
<reference evidence="3 4" key="1">
    <citation type="submission" date="2020-08" db="EMBL/GenBank/DDBJ databases">
        <title>Genome sequence of Sphingomonas sediminicola KACC 15039T.</title>
        <authorList>
            <person name="Hyun D.-W."/>
            <person name="Bae J.-W."/>
        </authorList>
    </citation>
    <scope>NUCLEOTIDE SEQUENCE [LARGE SCALE GENOMIC DNA]</scope>
    <source>
        <strain evidence="3 4">KACC 15039</strain>
    </source>
</reference>
<protein>
    <submittedName>
        <fullName evidence="3">DUF2171 domain-containing protein</fullName>
    </submittedName>
</protein>
<feature type="coiled-coil region" evidence="1">
    <location>
        <begin position="125"/>
        <end position="152"/>
    </location>
</feature>
<dbReference type="EMBL" id="CP060782">
    <property type="protein sequence ID" value="QNP45808.1"/>
    <property type="molecule type" value="Genomic_DNA"/>
</dbReference>
<evidence type="ECO:0000256" key="1">
    <source>
        <dbReference type="SAM" id="Coils"/>
    </source>
</evidence>
<feature type="compositionally biased region" description="Basic and acidic residues" evidence="2">
    <location>
        <begin position="113"/>
        <end position="125"/>
    </location>
</feature>
<dbReference type="Pfam" id="PF09939">
    <property type="entry name" value="DUF2171"/>
    <property type="match status" value="1"/>
</dbReference>
<feature type="compositionally biased region" description="Basic and acidic residues" evidence="2">
    <location>
        <begin position="236"/>
        <end position="254"/>
    </location>
</feature>
<keyword evidence="1" id="KW-0175">Coiled coil</keyword>
<evidence type="ECO:0000313" key="4">
    <source>
        <dbReference type="Proteomes" id="UP000516105"/>
    </source>
</evidence>
<accession>A0ABX6T988</accession>
<gene>
    <name evidence="3" type="ORF">H9L14_00265</name>
</gene>
<sequence>MAYDRYERERRWREGRPEFSDEGMNRERDFDRDRDERGFFGRMGDEFRSWFGDEDSERRRESYRDRDDYRRGYGSEPERGRMFREDREFEGDRHFRQGPWERGEYRATSFAGSRDRPADDDYHYREMRRRQAEDLDRDYDEYRRERASQFENDFGSWREKRLSKRQMLSGIREHMEVVGSDEKHVGTVDRVAGDRIILTRSDPESGGVHHSLSCSDLDRVEGDRIILDCSAEKARERWRDESRSRALFEREDQGRAGPHVLDRSFSGTYR</sequence>